<dbReference type="CDD" id="cd07772">
    <property type="entry name" value="ASKHA_NBD_FGGY_NaCK-like"/>
    <property type="match status" value="1"/>
</dbReference>
<dbReference type="Gene3D" id="3.30.420.40">
    <property type="match status" value="2"/>
</dbReference>
<dbReference type="RefSeq" id="WP_307436088.1">
    <property type="nucleotide sequence ID" value="NZ_JAUSVK010000001.1"/>
</dbReference>
<keyword evidence="3" id="KW-1185">Reference proteome</keyword>
<evidence type="ECO:0000313" key="2">
    <source>
        <dbReference type="EMBL" id="MDQ0396188.1"/>
    </source>
</evidence>
<protein>
    <submittedName>
        <fullName evidence="2">Sugar (Pentulose or hexulose) kinase</fullName>
    </submittedName>
</protein>
<dbReference type="InterPro" id="IPR043129">
    <property type="entry name" value="ATPase_NBD"/>
</dbReference>
<comment type="caution">
    <text evidence="2">The sequence shown here is derived from an EMBL/GenBank/DDBJ whole genome shotgun (WGS) entry which is preliminary data.</text>
</comment>
<dbReference type="EMBL" id="JAUSVK010000001">
    <property type="protein sequence ID" value="MDQ0396188.1"/>
    <property type="molecule type" value="Genomic_DNA"/>
</dbReference>
<feature type="domain" description="Carbohydrate kinase FGGY C-terminal" evidence="1">
    <location>
        <begin position="244"/>
        <end position="418"/>
    </location>
</feature>
<evidence type="ECO:0000313" key="3">
    <source>
        <dbReference type="Proteomes" id="UP001237448"/>
    </source>
</evidence>
<gene>
    <name evidence="2" type="ORF">J3R73_005980</name>
</gene>
<dbReference type="GO" id="GO:0016301">
    <property type="term" value="F:kinase activity"/>
    <property type="evidence" value="ECO:0007669"/>
    <property type="project" value="UniProtKB-KW"/>
</dbReference>
<dbReference type="Proteomes" id="UP001237448">
    <property type="component" value="Unassembled WGS sequence"/>
</dbReference>
<evidence type="ECO:0000259" key="1">
    <source>
        <dbReference type="Pfam" id="PF21546"/>
    </source>
</evidence>
<dbReference type="InterPro" id="IPR049382">
    <property type="entry name" value="FGGY_C_2"/>
</dbReference>
<dbReference type="SUPFAM" id="SSF53067">
    <property type="entry name" value="Actin-like ATPase domain"/>
    <property type="match status" value="1"/>
</dbReference>
<dbReference type="Pfam" id="PF21546">
    <property type="entry name" value="FGGY_C_2"/>
    <property type="match status" value="1"/>
</dbReference>
<keyword evidence="2" id="KW-0808">Transferase</keyword>
<name>A0ABU0FNJ7_9HYPH</name>
<accession>A0ABU0FNJ7</accession>
<reference evidence="2 3" key="1">
    <citation type="submission" date="2023-07" db="EMBL/GenBank/DDBJ databases">
        <title>Genomic Encyclopedia of Type Strains, Phase IV (KMG-IV): sequencing the most valuable type-strain genomes for metagenomic binning, comparative biology and taxonomic classification.</title>
        <authorList>
            <person name="Goeker M."/>
        </authorList>
    </citation>
    <scope>NUCLEOTIDE SEQUENCE [LARGE SCALE GENOMIC DNA]</scope>
    <source>
        <strain evidence="2 3">DSM 5896</strain>
    </source>
</reference>
<proteinExistence type="predicted"/>
<keyword evidence="2" id="KW-0418">Kinase</keyword>
<organism evidence="2 3">
    <name type="scientific">Labrys monachus</name>
    <dbReference type="NCBI Taxonomy" id="217067"/>
    <lineage>
        <taxon>Bacteria</taxon>
        <taxon>Pseudomonadati</taxon>
        <taxon>Pseudomonadota</taxon>
        <taxon>Alphaproteobacteria</taxon>
        <taxon>Hyphomicrobiales</taxon>
        <taxon>Xanthobacteraceae</taxon>
        <taxon>Labrys</taxon>
    </lineage>
</organism>
<sequence length="455" mass="47593">MPVTAVLDVGKTNVKLVLFEGTAVLWQASTPNRSLPAPPYPHADVEAIWRFLMAGLREAARHHAIEDIVVTSHGATLALVGDGELALPVMDYEFAGVDAIETAYAPFRPPFAETLSPPISAGLNAGKQVFYQEAMHPEAFARVRHILPYAQYFAWRLTGIARGEVTGLGCHADLWAIPGGHLSSLATRRGWEPLFPPMVPAYAVIGPPSSAVLAETGLPPTVRVRAGIHDSSGSLLPHLLAIEPPFTVISTGTWVVIMALGAAAARLDPARDMLAYADVEGRGVPAAKFMGGREFAIILADGGTACDETDVAAAIAAGVLALPSFVANGGPFPGRPAAIRGSLPAGDGMRAALASLYCALVTDYLLEALDAARGPLVIEGSFALNRCYCGILAALRPGQDVLTGADGGGTAYGASLLAIWPQGPERPPMARTPAYADAEGLLRYRALWRAALASS</sequence>